<accession>A0A7J5THL4</accession>
<evidence type="ECO:0000313" key="2">
    <source>
        <dbReference type="Proteomes" id="UP000429211"/>
    </source>
</evidence>
<dbReference type="Proteomes" id="UP000429211">
    <property type="component" value="Unassembled WGS sequence"/>
</dbReference>
<protein>
    <submittedName>
        <fullName evidence="1">Uncharacterized protein</fullName>
    </submittedName>
</protein>
<dbReference type="RefSeq" id="WP_129879840.1">
    <property type="nucleotide sequence ID" value="NZ_RCXJ01000005.1"/>
</dbReference>
<proteinExistence type="predicted"/>
<sequence>MLNVARELRWVDLSLDHWDDIAPMRCAIPVERGSGAMATAIKVGDRFLQPWEYEVECMISALPYTVSGEKDRVRLSMRMVDWKTDEVTSVCWIRLVDGGTWFNDRRHYHISALARSVDCRGIRMGFFALRDALICIKSNALRNKRSPLVTAYSDYRDERTVELFRKMGFTTEYEAGLYAGKYRLFTINLDDSPIPDDLEDL</sequence>
<dbReference type="AlphaFoldDB" id="A0A7J5THL4"/>
<organism evidence="1 2">
    <name type="scientific">Bifidobacterium dentium</name>
    <dbReference type="NCBI Taxonomy" id="1689"/>
    <lineage>
        <taxon>Bacteria</taxon>
        <taxon>Bacillati</taxon>
        <taxon>Actinomycetota</taxon>
        <taxon>Actinomycetes</taxon>
        <taxon>Bifidobacteriales</taxon>
        <taxon>Bifidobacteriaceae</taxon>
        <taxon>Bifidobacterium</taxon>
    </lineage>
</organism>
<gene>
    <name evidence="1" type="ORF">GBB04_06265</name>
</gene>
<evidence type="ECO:0000313" key="1">
    <source>
        <dbReference type="EMBL" id="KAB7460663.1"/>
    </source>
</evidence>
<reference evidence="1 2" key="1">
    <citation type="journal article" date="2019" name="Nat. Med.">
        <title>A library of human gut bacterial isolates paired with longitudinal multiomics data enables mechanistic microbiome research.</title>
        <authorList>
            <person name="Poyet M."/>
            <person name="Groussin M."/>
            <person name="Gibbons S.M."/>
            <person name="Avila-Pacheco J."/>
            <person name="Jiang X."/>
            <person name="Kearney S.M."/>
            <person name="Perrotta A.R."/>
            <person name="Berdy B."/>
            <person name="Zhao S."/>
            <person name="Lieberman T.D."/>
            <person name="Swanson P.K."/>
            <person name="Smith M."/>
            <person name="Roesemann S."/>
            <person name="Alexander J.E."/>
            <person name="Rich S.A."/>
            <person name="Livny J."/>
            <person name="Vlamakis H."/>
            <person name="Clish C."/>
            <person name="Bullock K."/>
            <person name="Deik A."/>
            <person name="Scott J."/>
            <person name="Pierce K.A."/>
            <person name="Xavier R.J."/>
            <person name="Alm E.J."/>
        </authorList>
    </citation>
    <scope>NUCLEOTIDE SEQUENCE [LARGE SCALE GENOMIC DNA]</scope>
    <source>
        <strain evidence="1 2">BIOML-A2</strain>
    </source>
</reference>
<comment type="caution">
    <text evidence="1">The sequence shown here is derived from an EMBL/GenBank/DDBJ whole genome shotgun (WGS) entry which is preliminary data.</text>
</comment>
<dbReference type="EMBL" id="WDPD01000005">
    <property type="protein sequence ID" value="KAB7460663.1"/>
    <property type="molecule type" value="Genomic_DNA"/>
</dbReference>
<name>A0A7J5THL4_9BIFI</name>